<dbReference type="PRINTS" id="PR00598">
    <property type="entry name" value="HTHMARR"/>
</dbReference>
<accession>W5TEF8</accession>
<dbReference type="HOGENOM" id="CLU_083287_20_1_11"/>
<dbReference type="eggNOG" id="COG1846">
    <property type="taxonomic scope" value="Bacteria"/>
</dbReference>
<dbReference type="PATRIC" id="fig|1415166.3.peg.3014"/>
<dbReference type="STRING" id="1415166.NONO_c29410"/>
<dbReference type="EMBL" id="CP006850">
    <property type="protein sequence ID" value="AHH17730.1"/>
    <property type="molecule type" value="Genomic_DNA"/>
</dbReference>
<proteinExistence type="predicted"/>
<dbReference type="Gene3D" id="1.10.10.10">
    <property type="entry name" value="Winged helix-like DNA-binding domain superfamily/Winged helix DNA-binding domain"/>
    <property type="match status" value="1"/>
</dbReference>
<dbReference type="PANTHER" id="PTHR33164:SF43">
    <property type="entry name" value="HTH-TYPE TRANSCRIPTIONAL REPRESSOR YETL"/>
    <property type="match status" value="1"/>
</dbReference>
<gene>
    <name evidence="2" type="ORF">NONO_c29410</name>
</gene>
<dbReference type="InterPro" id="IPR000835">
    <property type="entry name" value="HTH_MarR-typ"/>
</dbReference>
<dbReference type="Proteomes" id="UP000019150">
    <property type="component" value="Chromosome"/>
</dbReference>
<organism evidence="2 3">
    <name type="scientific">Nocardia nova SH22a</name>
    <dbReference type="NCBI Taxonomy" id="1415166"/>
    <lineage>
        <taxon>Bacteria</taxon>
        <taxon>Bacillati</taxon>
        <taxon>Actinomycetota</taxon>
        <taxon>Actinomycetes</taxon>
        <taxon>Mycobacteriales</taxon>
        <taxon>Nocardiaceae</taxon>
        <taxon>Nocardia</taxon>
    </lineage>
</organism>
<dbReference type="PROSITE" id="PS50995">
    <property type="entry name" value="HTH_MARR_2"/>
    <property type="match status" value="1"/>
</dbReference>
<name>W5TEF8_9NOCA</name>
<feature type="domain" description="HTH marR-type" evidence="1">
    <location>
        <begin position="12"/>
        <end position="141"/>
    </location>
</feature>
<dbReference type="Pfam" id="PF12802">
    <property type="entry name" value="MarR_2"/>
    <property type="match status" value="1"/>
</dbReference>
<dbReference type="GO" id="GO:0003700">
    <property type="term" value="F:DNA-binding transcription factor activity"/>
    <property type="evidence" value="ECO:0007669"/>
    <property type="project" value="InterPro"/>
</dbReference>
<dbReference type="InterPro" id="IPR036390">
    <property type="entry name" value="WH_DNA-bd_sf"/>
</dbReference>
<sequence>MSDEPPSTDPTPDEVWHLLTHVVHDSRGPWKRAVAERMGMPFSRFRVLRRLLPGPLPLKELARSAAMDAPATTVVVNDLEDRGLVARELDPADRRSKRVTVTEAGRAMVAHALATPDPPPPALAALTPAQLRTLRDLLGLL</sequence>
<dbReference type="InterPro" id="IPR039422">
    <property type="entry name" value="MarR/SlyA-like"/>
</dbReference>
<dbReference type="KEGG" id="nno:NONO_c29410"/>
<evidence type="ECO:0000259" key="1">
    <source>
        <dbReference type="PROSITE" id="PS50995"/>
    </source>
</evidence>
<protein>
    <submittedName>
        <fullName evidence="2">Transcriptional regulator, MarR family</fullName>
    </submittedName>
</protein>
<evidence type="ECO:0000313" key="3">
    <source>
        <dbReference type="Proteomes" id="UP000019150"/>
    </source>
</evidence>
<dbReference type="RefSeq" id="WP_038550568.1">
    <property type="nucleotide sequence ID" value="NZ_CP006850.1"/>
</dbReference>
<keyword evidence="3" id="KW-1185">Reference proteome</keyword>
<dbReference type="SMART" id="SM00347">
    <property type="entry name" value="HTH_MARR"/>
    <property type="match status" value="1"/>
</dbReference>
<dbReference type="GO" id="GO:0006950">
    <property type="term" value="P:response to stress"/>
    <property type="evidence" value="ECO:0007669"/>
    <property type="project" value="TreeGrafter"/>
</dbReference>
<dbReference type="InterPro" id="IPR036388">
    <property type="entry name" value="WH-like_DNA-bd_sf"/>
</dbReference>
<dbReference type="PANTHER" id="PTHR33164">
    <property type="entry name" value="TRANSCRIPTIONAL REGULATOR, MARR FAMILY"/>
    <property type="match status" value="1"/>
</dbReference>
<reference evidence="2 3" key="1">
    <citation type="journal article" date="2014" name="Appl. Environ. Microbiol.">
        <title>Insights into the Microbial Degradation of Rubber and Gutta-Percha by Analysis of the Complete Genome of Nocardia nova SH22a.</title>
        <authorList>
            <person name="Luo Q."/>
            <person name="Hiessl S."/>
            <person name="Poehlein A."/>
            <person name="Daniel R."/>
            <person name="Steinbuchel A."/>
        </authorList>
    </citation>
    <scope>NUCLEOTIDE SEQUENCE [LARGE SCALE GENOMIC DNA]</scope>
    <source>
        <strain evidence="2">SH22a</strain>
    </source>
</reference>
<dbReference type="OrthoDB" id="8635520at2"/>
<dbReference type="AlphaFoldDB" id="W5TEF8"/>
<evidence type="ECO:0000313" key="2">
    <source>
        <dbReference type="EMBL" id="AHH17730.1"/>
    </source>
</evidence>
<dbReference type="SUPFAM" id="SSF46785">
    <property type="entry name" value="Winged helix' DNA-binding domain"/>
    <property type="match status" value="1"/>
</dbReference>